<name>A0ABW8HWV5_9BACL</name>
<sequence length="208" mass="22807">MIKIILTFVLALGLASLIETPASGEDTLPATDTTPCTLIQQALIVELNPQIMSALRQKYQDNFLYSNVHVLPIQGSDTLQIEFILVMTVMKGEQPETVQMTFRRDGLNGYRVDDIASAGSMVMAPNIGEYFVGWIPPGGDDATLGLVDFAIFPHLDHEMLPENTMAAAESWAAEIQGPTYAIDDQTAIKVIDGTVEVVSEGHWRHFTL</sequence>
<evidence type="ECO:0000256" key="3">
    <source>
        <dbReference type="ARBA" id="ARBA00022801"/>
    </source>
</evidence>
<dbReference type="Pfam" id="PF03575">
    <property type="entry name" value="Peptidase_S51"/>
    <property type="match status" value="1"/>
</dbReference>
<evidence type="ECO:0000313" key="6">
    <source>
        <dbReference type="EMBL" id="MFK0524161.1"/>
    </source>
</evidence>
<dbReference type="Proteomes" id="UP001618531">
    <property type="component" value="Unassembled WGS sequence"/>
</dbReference>
<gene>
    <name evidence="6" type="ORF">ACINKY_18370</name>
</gene>
<evidence type="ECO:0000256" key="4">
    <source>
        <dbReference type="ARBA" id="ARBA00022825"/>
    </source>
</evidence>
<keyword evidence="3" id="KW-0378">Hydrolase</keyword>
<comment type="caution">
    <text evidence="6">The sequence shown here is derived from an EMBL/GenBank/DDBJ whole genome shotgun (WGS) entry which is preliminary data.</text>
</comment>
<feature type="chain" id="PRO_5045066145" evidence="5">
    <location>
        <begin position="25"/>
        <end position="208"/>
    </location>
</feature>
<accession>A0ABW8HWV5</accession>
<proteinExistence type="inferred from homology"/>
<dbReference type="Gene3D" id="3.40.50.880">
    <property type="match status" value="1"/>
</dbReference>
<evidence type="ECO:0000256" key="1">
    <source>
        <dbReference type="ARBA" id="ARBA00006534"/>
    </source>
</evidence>
<evidence type="ECO:0000256" key="5">
    <source>
        <dbReference type="SAM" id="SignalP"/>
    </source>
</evidence>
<dbReference type="InterPro" id="IPR005320">
    <property type="entry name" value="Peptidase_S51"/>
</dbReference>
<evidence type="ECO:0000256" key="2">
    <source>
        <dbReference type="ARBA" id="ARBA00022670"/>
    </source>
</evidence>
<keyword evidence="7" id="KW-1185">Reference proteome</keyword>
<organism evidence="6 7">
    <name type="scientific">Paenibacillus illinoisensis</name>
    <dbReference type="NCBI Taxonomy" id="59845"/>
    <lineage>
        <taxon>Bacteria</taxon>
        <taxon>Bacillati</taxon>
        <taxon>Bacillota</taxon>
        <taxon>Bacilli</taxon>
        <taxon>Bacillales</taxon>
        <taxon>Paenibacillaceae</taxon>
        <taxon>Paenibacillus</taxon>
    </lineage>
</organism>
<protein>
    <submittedName>
        <fullName evidence="6">Type 1 glutamine amidotransferase-like domain-containing protein</fullName>
    </submittedName>
</protein>
<dbReference type="RefSeq" id="WP_402876610.1">
    <property type="nucleotide sequence ID" value="NZ_JBIYSL010000004.1"/>
</dbReference>
<comment type="similarity">
    <text evidence="1">Belongs to the peptidase S51 family.</text>
</comment>
<dbReference type="EMBL" id="JBIYSL010000004">
    <property type="protein sequence ID" value="MFK0524161.1"/>
    <property type="molecule type" value="Genomic_DNA"/>
</dbReference>
<evidence type="ECO:0000313" key="7">
    <source>
        <dbReference type="Proteomes" id="UP001618531"/>
    </source>
</evidence>
<keyword evidence="5" id="KW-0732">Signal</keyword>
<reference evidence="6 7" key="1">
    <citation type="submission" date="2024-11" db="EMBL/GenBank/DDBJ databases">
        <title>Identification and Characterization of a Novel Fosfomycin Bacillithiol Transferase FosB8 in Paenibacillus illinoisensis.</title>
        <authorList>
            <person name="Lu W."/>
        </authorList>
    </citation>
    <scope>NUCLEOTIDE SEQUENCE [LARGE SCALE GENOMIC DNA]</scope>
    <source>
        <strain evidence="6 7">WP77</strain>
    </source>
</reference>
<keyword evidence="4" id="KW-0720">Serine protease</keyword>
<keyword evidence="2" id="KW-0645">Protease</keyword>
<dbReference type="InterPro" id="IPR029062">
    <property type="entry name" value="Class_I_gatase-like"/>
</dbReference>
<feature type="signal peptide" evidence="5">
    <location>
        <begin position="1"/>
        <end position="24"/>
    </location>
</feature>